<dbReference type="InterPro" id="IPR004837">
    <property type="entry name" value="NaCa_Exmemb"/>
</dbReference>
<comment type="subcellular location">
    <subcellularLocation>
        <location evidence="1">Membrane</location>
        <topology evidence="1">Multi-pass membrane protein</topology>
    </subcellularLocation>
</comment>
<keyword evidence="8" id="KW-1185">Reference proteome</keyword>
<name>A0A6B2K045_9RHOB</name>
<dbReference type="GO" id="GO:0008273">
    <property type="term" value="F:calcium, potassium:sodium antiporter activity"/>
    <property type="evidence" value="ECO:0007669"/>
    <property type="project" value="TreeGrafter"/>
</dbReference>
<evidence type="ECO:0000256" key="1">
    <source>
        <dbReference type="ARBA" id="ARBA00004141"/>
    </source>
</evidence>
<feature type="domain" description="Sodium/calcium exchanger membrane region" evidence="6">
    <location>
        <begin position="4"/>
        <end position="143"/>
    </location>
</feature>
<accession>A0A6B2K045</accession>
<feature type="domain" description="Sodium/calcium exchanger membrane region" evidence="6">
    <location>
        <begin position="179"/>
        <end position="318"/>
    </location>
</feature>
<keyword evidence="2 5" id="KW-0812">Transmembrane</keyword>
<dbReference type="PANTHER" id="PTHR10846:SF8">
    <property type="entry name" value="INNER MEMBRANE PROTEIN YRBG"/>
    <property type="match status" value="1"/>
</dbReference>
<evidence type="ECO:0000259" key="6">
    <source>
        <dbReference type="Pfam" id="PF01699"/>
    </source>
</evidence>
<dbReference type="NCBIfam" id="TIGR00367">
    <property type="entry name" value="calcium/sodium antiporter"/>
    <property type="match status" value="1"/>
</dbReference>
<feature type="transmembrane region" description="Helical" evidence="5">
    <location>
        <begin position="213"/>
        <end position="236"/>
    </location>
</feature>
<evidence type="ECO:0000256" key="3">
    <source>
        <dbReference type="ARBA" id="ARBA00022989"/>
    </source>
</evidence>
<organism evidence="7 8">
    <name type="scientific">Pseudoroseicyclus tamaricis</name>
    <dbReference type="NCBI Taxonomy" id="2705421"/>
    <lineage>
        <taxon>Bacteria</taxon>
        <taxon>Pseudomonadati</taxon>
        <taxon>Pseudomonadota</taxon>
        <taxon>Alphaproteobacteria</taxon>
        <taxon>Rhodobacterales</taxon>
        <taxon>Paracoccaceae</taxon>
        <taxon>Pseudoroseicyclus</taxon>
    </lineage>
</organism>
<feature type="transmembrane region" description="Helical" evidence="5">
    <location>
        <begin position="272"/>
        <end position="290"/>
    </location>
</feature>
<dbReference type="Pfam" id="PF01699">
    <property type="entry name" value="Na_Ca_ex"/>
    <property type="match status" value="2"/>
</dbReference>
<sequence>MIDWLFVAGGVALLVFAGDALVKGAVNLSLRLGIPALVVSLTVVAFGTSAPELLVSVAAVISGSPGLALGNVVGSNIANVLLILGLPAIFRTIHSGALDVRESYWQMLGATVLVIALAAIGLGLGRIDGLILLAALAAILWITVRGAMTQRSAAREARPIGSDEQPEGADPSISRLKIALYILAGLIGLPIGAELLVNGATNIALRWGVSEQVIGLTLVAVGTSLPELATSVAAAIRRQADVILGNVIGSNFFNLLCILGVASVLGDIPVPVSAFYADLPVMLVSTLLLLPIIRGRDITRVWGLAFVALYVAFIVGVLVLL</sequence>
<protein>
    <submittedName>
        <fullName evidence="7">Calcium/sodium antiporter</fullName>
    </submittedName>
</protein>
<feature type="transmembrane region" description="Helical" evidence="5">
    <location>
        <begin position="302"/>
        <end position="320"/>
    </location>
</feature>
<dbReference type="Proteomes" id="UP000474757">
    <property type="component" value="Unassembled WGS sequence"/>
</dbReference>
<dbReference type="GO" id="GO:0005886">
    <property type="term" value="C:plasma membrane"/>
    <property type="evidence" value="ECO:0007669"/>
    <property type="project" value="TreeGrafter"/>
</dbReference>
<feature type="transmembrane region" description="Helical" evidence="5">
    <location>
        <begin position="178"/>
        <end position="201"/>
    </location>
</feature>
<evidence type="ECO:0000256" key="5">
    <source>
        <dbReference type="SAM" id="Phobius"/>
    </source>
</evidence>
<keyword evidence="3 5" id="KW-1133">Transmembrane helix</keyword>
<dbReference type="InterPro" id="IPR004481">
    <property type="entry name" value="K/Na/Ca-exchanger"/>
</dbReference>
<dbReference type="GO" id="GO:0006874">
    <property type="term" value="P:intracellular calcium ion homeostasis"/>
    <property type="evidence" value="ECO:0007669"/>
    <property type="project" value="TreeGrafter"/>
</dbReference>
<comment type="caution">
    <text evidence="7">The sequence shown here is derived from an EMBL/GenBank/DDBJ whole genome shotgun (WGS) entry which is preliminary data.</text>
</comment>
<dbReference type="InterPro" id="IPR044880">
    <property type="entry name" value="NCX_ion-bd_dom_sf"/>
</dbReference>
<dbReference type="RefSeq" id="WP_163895116.1">
    <property type="nucleotide sequence ID" value="NZ_JAAFYS010000003.1"/>
</dbReference>
<dbReference type="AlphaFoldDB" id="A0A6B2K045"/>
<evidence type="ECO:0000256" key="2">
    <source>
        <dbReference type="ARBA" id="ARBA00022692"/>
    </source>
</evidence>
<feature type="transmembrane region" description="Helical" evidence="5">
    <location>
        <begin position="105"/>
        <end position="124"/>
    </location>
</feature>
<feature type="transmembrane region" description="Helical" evidence="5">
    <location>
        <begin position="243"/>
        <end position="266"/>
    </location>
</feature>
<evidence type="ECO:0000313" key="8">
    <source>
        <dbReference type="Proteomes" id="UP000474757"/>
    </source>
</evidence>
<evidence type="ECO:0000313" key="7">
    <source>
        <dbReference type="EMBL" id="NDV02309.1"/>
    </source>
</evidence>
<feature type="transmembrane region" description="Helical" evidence="5">
    <location>
        <begin position="73"/>
        <end position="93"/>
    </location>
</feature>
<dbReference type="EMBL" id="JAAGAB010000003">
    <property type="protein sequence ID" value="NDV02309.1"/>
    <property type="molecule type" value="Genomic_DNA"/>
</dbReference>
<reference evidence="7 8" key="1">
    <citation type="submission" date="2020-02" db="EMBL/GenBank/DDBJ databases">
        <title>Pseudoroseicyclus tamarix, sp. nov., isolated from offshore sediment of a Tamarix chinensis forest.</title>
        <authorList>
            <person name="Gai Y."/>
        </authorList>
    </citation>
    <scope>NUCLEOTIDE SEQUENCE [LARGE SCALE GENOMIC DNA]</scope>
    <source>
        <strain evidence="7 8">CLL3-39</strain>
    </source>
</reference>
<proteinExistence type="predicted"/>
<dbReference type="Gene3D" id="1.20.1420.30">
    <property type="entry name" value="NCX, central ion-binding region"/>
    <property type="match status" value="1"/>
</dbReference>
<feature type="transmembrane region" description="Helical" evidence="5">
    <location>
        <begin position="6"/>
        <end position="22"/>
    </location>
</feature>
<gene>
    <name evidence="7" type="ORF">GZA08_15165</name>
</gene>
<feature type="transmembrane region" description="Helical" evidence="5">
    <location>
        <begin position="130"/>
        <end position="148"/>
    </location>
</feature>
<keyword evidence="4 5" id="KW-0472">Membrane</keyword>
<dbReference type="PANTHER" id="PTHR10846">
    <property type="entry name" value="SODIUM/POTASSIUM/CALCIUM EXCHANGER"/>
    <property type="match status" value="1"/>
</dbReference>
<feature type="transmembrane region" description="Helical" evidence="5">
    <location>
        <begin position="34"/>
        <end position="61"/>
    </location>
</feature>
<evidence type="ECO:0000256" key="4">
    <source>
        <dbReference type="ARBA" id="ARBA00023136"/>
    </source>
</evidence>
<dbReference type="GO" id="GO:0005262">
    <property type="term" value="F:calcium channel activity"/>
    <property type="evidence" value="ECO:0007669"/>
    <property type="project" value="TreeGrafter"/>
</dbReference>